<protein>
    <submittedName>
        <fullName evidence="2">VWA domain-containing protein</fullName>
    </submittedName>
</protein>
<evidence type="ECO:0000313" key="2">
    <source>
        <dbReference type="EMBL" id="NJP42221.1"/>
    </source>
</evidence>
<name>A0ABX0ZHE7_9ACTN</name>
<dbReference type="CDD" id="cd00198">
    <property type="entry name" value="vWFA"/>
    <property type="match status" value="1"/>
</dbReference>
<evidence type="ECO:0000313" key="3">
    <source>
        <dbReference type="Proteomes" id="UP000734511"/>
    </source>
</evidence>
<accession>A0ABX0ZHE7</accession>
<sequence>MDTTIRLTVSQHKYLPAGVGARDLHAVATVEVSGADGAAPGPALAEILAVDCSSSMDRPPEKFRAAKSAAVAALQLLPDGTPFAVIAGNHEAATAYPPTAYPPTAYPPTGRPPTAGGGLAVADATTRAEATAAVHGLVAAGGTCLGHWLDLARRLLAGQPAPVRHVLMLTDGRNEHDRFRPLAGVLADCAGQFVCDAWGIGQDWDGRLLLRVAEALHGSADAVRAEPELVAAYEALVRGLLTKAVPELTLTVGALPPGARLRYVKQTFPTERALTAEPGEPGAFVTRAWGNELRRFHLCLTLDPAEDARGEDLLAAEVAVRVPEDSGAAPPDPQPLMVHWTDDPVLSALTDAQVVHAQVWEELGNAVADATDAYHRGRPDAATALLGRAVALAHQAGARRQLDELRRLVEVHDAATGDVTLRPAVNPVDFQHLITAGSHTTRGPAAGPARAAVPRPAGDLVPCPRCTHRYPAQSAFCGNCGAPMEAATP</sequence>
<dbReference type="SMART" id="SM00327">
    <property type="entry name" value="VWA"/>
    <property type="match status" value="1"/>
</dbReference>
<feature type="domain" description="VWFA" evidence="1">
    <location>
        <begin position="43"/>
        <end position="234"/>
    </location>
</feature>
<dbReference type="InterPro" id="IPR002035">
    <property type="entry name" value="VWF_A"/>
</dbReference>
<comment type="caution">
    <text evidence="2">The sequence shown here is derived from an EMBL/GenBank/DDBJ whole genome shotgun (WGS) entry which is preliminary data.</text>
</comment>
<keyword evidence="3" id="KW-1185">Reference proteome</keyword>
<reference evidence="2 3" key="1">
    <citation type="submission" date="2020-03" db="EMBL/GenBank/DDBJ databases">
        <title>WGS of actinomycetes isolated from Thailand.</title>
        <authorList>
            <person name="Thawai C."/>
        </authorList>
    </citation>
    <scope>NUCLEOTIDE SEQUENCE [LARGE SCALE GENOMIC DNA]</scope>
    <source>
        <strain evidence="2 3">PRB2-1</strain>
    </source>
</reference>
<dbReference type="RefSeq" id="WP_167981059.1">
    <property type="nucleotide sequence ID" value="NZ_JAATEJ010000001.1"/>
</dbReference>
<dbReference type="Gene3D" id="2.60.40.3670">
    <property type="match status" value="1"/>
</dbReference>
<organism evidence="2 3">
    <name type="scientific">Actinacidiphila epipremni</name>
    <dbReference type="NCBI Taxonomy" id="2053013"/>
    <lineage>
        <taxon>Bacteria</taxon>
        <taxon>Bacillati</taxon>
        <taxon>Actinomycetota</taxon>
        <taxon>Actinomycetes</taxon>
        <taxon>Kitasatosporales</taxon>
        <taxon>Streptomycetaceae</taxon>
        <taxon>Actinacidiphila</taxon>
    </lineage>
</organism>
<dbReference type="InterPro" id="IPR036465">
    <property type="entry name" value="vWFA_dom_sf"/>
</dbReference>
<evidence type="ECO:0000259" key="1">
    <source>
        <dbReference type="SMART" id="SM00327"/>
    </source>
</evidence>
<dbReference type="Proteomes" id="UP000734511">
    <property type="component" value="Unassembled WGS sequence"/>
</dbReference>
<dbReference type="Pfam" id="PF13768">
    <property type="entry name" value="VWA_3"/>
    <property type="match status" value="1"/>
</dbReference>
<dbReference type="Gene3D" id="3.40.50.410">
    <property type="entry name" value="von Willebrand factor, type A domain"/>
    <property type="match status" value="1"/>
</dbReference>
<dbReference type="EMBL" id="JAATEJ010000001">
    <property type="protein sequence ID" value="NJP42221.1"/>
    <property type="molecule type" value="Genomic_DNA"/>
</dbReference>
<proteinExistence type="predicted"/>
<dbReference type="Gene3D" id="1.20.120.1690">
    <property type="match status" value="1"/>
</dbReference>
<dbReference type="SUPFAM" id="SSF53300">
    <property type="entry name" value="vWA-like"/>
    <property type="match status" value="1"/>
</dbReference>
<gene>
    <name evidence="2" type="ORF">HCN08_02145</name>
</gene>